<dbReference type="PROSITE" id="PS50206">
    <property type="entry name" value="RHODANESE_3"/>
    <property type="match status" value="1"/>
</dbReference>
<dbReference type="AlphaFoldDB" id="A0A3B0TTD4"/>
<dbReference type="Gene3D" id="3.40.250.10">
    <property type="entry name" value="Rhodanese-like domain"/>
    <property type="match status" value="1"/>
</dbReference>
<accession>A0A3B0TTD4</accession>
<sequence>MASGKTIVVVCASGARSGAAAQQLLRSGYDNVANLSGGIGAWARAGGKMGR</sequence>
<evidence type="ECO:0000313" key="2">
    <source>
        <dbReference type="EMBL" id="VAW19453.1"/>
    </source>
</evidence>
<feature type="domain" description="Rhodanese" evidence="1">
    <location>
        <begin position="4"/>
        <end position="51"/>
    </location>
</feature>
<dbReference type="InterPro" id="IPR001763">
    <property type="entry name" value="Rhodanese-like_dom"/>
</dbReference>
<proteinExistence type="predicted"/>
<gene>
    <name evidence="2" type="ORF">MNBD_ALPHA11-2459</name>
</gene>
<dbReference type="SUPFAM" id="SSF52821">
    <property type="entry name" value="Rhodanese/Cell cycle control phosphatase"/>
    <property type="match status" value="1"/>
</dbReference>
<dbReference type="InterPro" id="IPR036873">
    <property type="entry name" value="Rhodanese-like_dom_sf"/>
</dbReference>
<evidence type="ECO:0000259" key="1">
    <source>
        <dbReference type="PROSITE" id="PS50206"/>
    </source>
</evidence>
<dbReference type="Pfam" id="PF00581">
    <property type="entry name" value="Rhodanese"/>
    <property type="match status" value="1"/>
</dbReference>
<name>A0A3B0TTD4_9ZZZZ</name>
<organism evidence="2">
    <name type="scientific">hydrothermal vent metagenome</name>
    <dbReference type="NCBI Taxonomy" id="652676"/>
    <lineage>
        <taxon>unclassified sequences</taxon>
        <taxon>metagenomes</taxon>
        <taxon>ecological metagenomes</taxon>
    </lineage>
</organism>
<reference evidence="2" key="1">
    <citation type="submission" date="2018-06" db="EMBL/GenBank/DDBJ databases">
        <authorList>
            <person name="Zhirakovskaya E."/>
        </authorList>
    </citation>
    <scope>NUCLEOTIDE SEQUENCE</scope>
</reference>
<dbReference type="EMBL" id="UOEQ01000220">
    <property type="protein sequence ID" value="VAW19453.1"/>
    <property type="molecule type" value="Genomic_DNA"/>
</dbReference>
<protein>
    <recommendedName>
        <fullName evidence="1">Rhodanese domain-containing protein</fullName>
    </recommendedName>
</protein>